<accession>A0A383U431</accession>
<evidence type="ECO:0000259" key="1">
    <source>
        <dbReference type="Pfam" id="PF07929"/>
    </source>
</evidence>
<dbReference type="InterPro" id="IPR012912">
    <property type="entry name" value="Plasmid_pRiA4b_Orf3-like"/>
</dbReference>
<dbReference type="Pfam" id="PF07929">
    <property type="entry name" value="PRiA4_ORF3"/>
    <property type="match status" value="1"/>
</dbReference>
<reference evidence="2 3" key="1">
    <citation type="submission" date="2018-09" db="EMBL/GenBank/DDBJ databases">
        <authorList>
            <consortium name="Pathogen Informatics"/>
        </authorList>
    </citation>
    <scope>NUCLEOTIDE SEQUENCE [LARGE SCALE GENOMIC DNA]</scope>
    <source>
        <strain evidence="2 3">OH-22767</strain>
    </source>
</reference>
<evidence type="ECO:0000313" key="2">
    <source>
        <dbReference type="EMBL" id="SZD74046.1"/>
    </source>
</evidence>
<feature type="domain" description="Plasmid pRiA4b Orf3-like" evidence="1">
    <location>
        <begin position="5"/>
        <end position="116"/>
    </location>
</feature>
<dbReference type="RefSeq" id="WP_119059693.1">
    <property type="nucleotide sequence ID" value="NZ_UNSC01000007.1"/>
</dbReference>
<dbReference type="AlphaFoldDB" id="A0A383U431"/>
<protein>
    <submittedName>
        <fullName evidence="2">Plasmid pRiA4b ORF-3-like protein</fullName>
    </submittedName>
</protein>
<dbReference type="EMBL" id="UNSC01000007">
    <property type="protein sequence ID" value="SZD74046.1"/>
    <property type="molecule type" value="Genomic_DNA"/>
</dbReference>
<proteinExistence type="predicted"/>
<name>A0A383U431_9FLAO</name>
<keyword evidence="3" id="KW-1185">Reference proteome</keyword>
<organism evidence="2 3">
    <name type="scientific">Candidatus Ornithobacterium hominis</name>
    <dbReference type="NCBI Taxonomy" id="2497989"/>
    <lineage>
        <taxon>Bacteria</taxon>
        <taxon>Pseudomonadati</taxon>
        <taxon>Bacteroidota</taxon>
        <taxon>Flavobacteriia</taxon>
        <taxon>Flavobacteriales</taxon>
        <taxon>Weeksellaceae</taxon>
        <taxon>Ornithobacterium</taxon>
    </lineage>
</organism>
<dbReference type="InterPro" id="IPR024047">
    <property type="entry name" value="MM3350-like_sf"/>
</dbReference>
<dbReference type="OrthoDB" id="666725at2"/>
<dbReference type="Proteomes" id="UP000262142">
    <property type="component" value="Unassembled WGS sequence"/>
</dbReference>
<dbReference type="SUPFAM" id="SSF159941">
    <property type="entry name" value="MM3350-like"/>
    <property type="match status" value="1"/>
</dbReference>
<sequence length="164" mass="19337">MNLKIRVILDAKKDVFRDIQISGKQNLLSFHRIVKEAFDLEGEEMASFYLSNENWFQGSEIPLENIFDEEGGETMAKIQLNEVMGQVGRRMIYVYDFFNMWTFFCETIECDEKEAATAVVYSYGKMPDKAPVKDTMDFFIEENEDEISPKRDDIFDDDDFNEYY</sequence>
<gene>
    <name evidence="2" type="ORF">SAMEA104719789_01503</name>
</gene>
<dbReference type="Gene3D" id="3.10.290.30">
    <property type="entry name" value="MM3350-like"/>
    <property type="match status" value="1"/>
</dbReference>
<evidence type="ECO:0000313" key="3">
    <source>
        <dbReference type="Proteomes" id="UP000262142"/>
    </source>
</evidence>